<evidence type="ECO:0000313" key="3">
    <source>
        <dbReference type="EMBL" id="KAK4174035.1"/>
    </source>
</evidence>
<feature type="region of interest" description="Disordered" evidence="1">
    <location>
        <begin position="560"/>
        <end position="614"/>
    </location>
</feature>
<feature type="compositionally biased region" description="Polar residues" evidence="1">
    <location>
        <begin position="49"/>
        <end position="59"/>
    </location>
</feature>
<accession>A0AAN6W2Y3</accession>
<feature type="compositionally biased region" description="Polar residues" evidence="1">
    <location>
        <begin position="433"/>
        <end position="452"/>
    </location>
</feature>
<feature type="region of interest" description="Disordered" evidence="1">
    <location>
        <begin position="322"/>
        <end position="452"/>
    </location>
</feature>
<proteinExistence type="predicted"/>
<evidence type="ECO:0000256" key="2">
    <source>
        <dbReference type="SAM" id="Phobius"/>
    </source>
</evidence>
<feature type="compositionally biased region" description="Basic and acidic residues" evidence="1">
    <location>
        <begin position="153"/>
        <end position="168"/>
    </location>
</feature>
<gene>
    <name evidence="3" type="ORF">QBC36DRAFT_219416</name>
</gene>
<reference evidence="3" key="2">
    <citation type="submission" date="2023-05" db="EMBL/GenBank/DDBJ databases">
        <authorList>
            <consortium name="Lawrence Berkeley National Laboratory"/>
            <person name="Steindorff A."/>
            <person name="Hensen N."/>
            <person name="Bonometti L."/>
            <person name="Westerberg I."/>
            <person name="Brannstrom I.O."/>
            <person name="Guillou S."/>
            <person name="Cros-Aarteil S."/>
            <person name="Calhoun S."/>
            <person name="Haridas S."/>
            <person name="Kuo A."/>
            <person name="Mondo S."/>
            <person name="Pangilinan J."/>
            <person name="Riley R."/>
            <person name="Labutti K."/>
            <person name="Andreopoulos B."/>
            <person name="Lipzen A."/>
            <person name="Chen C."/>
            <person name="Yanf M."/>
            <person name="Daum C."/>
            <person name="Ng V."/>
            <person name="Clum A."/>
            <person name="Ohm R."/>
            <person name="Martin F."/>
            <person name="Silar P."/>
            <person name="Natvig D."/>
            <person name="Lalanne C."/>
            <person name="Gautier V."/>
            <person name="Ament-Velasquez S.L."/>
            <person name="Kruys A."/>
            <person name="Hutchinson M.I."/>
            <person name="Powell A.J."/>
            <person name="Barry K."/>
            <person name="Miller A.N."/>
            <person name="Grigoriev I.V."/>
            <person name="Debuchy R."/>
            <person name="Gladieux P."/>
            <person name="Thoren M.H."/>
            <person name="Johannesson H."/>
        </authorList>
    </citation>
    <scope>NUCLEOTIDE SEQUENCE</scope>
    <source>
        <strain evidence="3">CBS 892.96</strain>
    </source>
</reference>
<reference evidence="3" key="1">
    <citation type="journal article" date="2023" name="Mol. Phylogenet. Evol.">
        <title>Genome-scale phylogeny and comparative genomics of the fungal order Sordariales.</title>
        <authorList>
            <person name="Hensen N."/>
            <person name="Bonometti L."/>
            <person name="Westerberg I."/>
            <person name="Brannstrom I.O."/>
            <person name="Guillou S."/>
            <person name="Cros-Aarteil S."/>
            <person name="Calhoun S."/>
            <person name="Haridas S."/>
            <person name="Kuo A."/>
            <person name="Mondo S."/>
            <person name="Pangilinan J."/>
            <person name="Riley R."/>
            <person name="LaButti K."/>
            <person name="Andreopoulos B."/>
            <person name="Lipzen A."/>
            <person name="Chen C."/>
            <person name="Yan M."/>
            <person name="Daum C."/>
            <person name="Ng V."/>
            <person name="Clum A."/>
            <person name="Steindorff A."/>
            <person name="Ohm R.A."/>
            <person name="Martin F."/>
            <person name="Silar P."/>
            <person name="Natvig D.O."/>
            <person name="Lalanne C."/>
            <person name="Gautier V."/>
            <person name="Ament-Velasquez S.L."/>
            <person name="Kruys A."/>
            <person name="Hutchinson M.I."/>
            <person name="Powell A.J."/>
            <person name="Barry K."/>
            <person name="Miller A.N."/>
            <person name="Grigoriev I.V."/>
            <person name="Debuchy R."/>
            <person name="Gladieux P."/>
            <person name="Hiltunen Thoren M."/>
            <person name="Johannesson H."/>
        </authorList>
    </citation>
    <scope>NUCLEOTIDE SEQUENCE</scope>
    <source>
        <strain evidence="3">CBS 892.96</strain>
    </source>
</reference>
<organism evidence="3 4">
    <name type="scientific">Triangularia setosa</name>
    <dbReference type="NCBI Taxonomy" id="2587417"/>
    <lineage>
        <taxon>Eukaryota</taxon>
        <taxon>Fungi</taxon>
        <taxon>Dikarya</taxon>
        <taxon>Ascomycota</taxon>
        <taxon>Pezizomycotina</taxon>
        <taxon>Sordariomycetes</taxon>
        <taxon>Sordariomycetidae</taxon>
        <taxon>Sordariales</taxon>
        <taxon>Podosporaceae</taxon>
        <taxon>Triangularia</taxon>
    </lineage>
</organism>
<feature type="region of interest" description="Disordered" evidence="1">
    <location>
        <begin position="1"/>
        <end position="193"/>
    </location>
</feature>
<keyword evidence="4" id="KW-1185">Reference proteome</keyword>
<dbReference type="EMBL" id="MU866305">
    <property type="protein sequence ID" value="KAK4174035.1"/>
    <property type="molecule type" value="Genomic_DNA"/>
</dbReference>
<feature type="compositionally biased region" description="Polar residues" evidence="1">
    <location>
        <begin position="579"/>
        <end position="595"/>
    </location>
</feature>
<evidence type="ECO:0000256" key="1">
    <source>
        <dbReference type="SAM" id="MobiDB-lite"/>
    </source>
</evidence>
<feature type="compositionally biased region" description="Polar residues" evidence="1">
    <location>
        <begin position="380"/>
        <end position="395"/>
    </location>
</feature>
<feature type="compositionally biased region" description="Low complexity" evidence="1">
    <location>
        <begin position="413"/>
        <end position="422"/>
    </location>
</feature>
<feature type="compositionally biased region" description="Polar residues" evidence="1">
    <location>
        <begin position="8"/>
        <end position="17"/>
    </location>
</feature>
<feature type="transmembrane region" description="Helical" evidence="2">
    <location>
        <begin position="911"/>
        <end position="936"/>
    </location>
</feature>
<feature type="compositionally biased region" description="Polar residues" evidence="1">
    <location>
        <begin position="322"/>
        <end position="350"/>
    </location>
</feature>
<feature type="non-terminal residue" evidence="3">
    <location>
        <position position="959"/>
    </location>
</feature>
<dbReference type="AlphaFoldDB" id="A0AAN6W2Y3"/>
<keyword evidence="2" id="KW-1133">Transmembrane helix</keyword>
<sequence>MSVAWRQGPTQAPSPSTFRVLDDRNNRQGDVKALPVRHSDRPPPPANRRNITTSMSSFFNKLRPSKRPEKGGTVRHKSNSSSSGDGQKGSSIPVRAASNAQSRITGPHDSDIIPASRWNMPIPIPCRTQSTRATLGKQPASSLPKLTLNTSALRKDNAPPVQVERRDWAPPGKPTAQKSKIPTPQPTRPTADTRETYLAKQELRQQRRTLKQSGDFLGVTSINPHTGVMDVITPTTSSEDATVSLSSPTDSHLATLAHTAQDAREAYVAAKTEAQIRKEHQKAERRKEVARTVLNQHGGNVVWRKEGASWAYVAEPALSPIPQSQRSVMSPDTSDSEATTVHRTPISASPSRGPFLGMATAATAARSNRPALRGGDANLSIPSNQRPKHQNSTQKNADEKGEPAVPRPPSLPRPKSLRFSLPPMVPRRVSSGHPETNQSADGQSGEQQQNRSFRQRWLRYSLPGGKISPRITSSKSLELENVNPAALWANRLMEDLSCLDEANRAHTTAMELWRMPSEGGRSSMNHNQEPPYAYTPITTTTGSEPSRLPLFVDNRPCGEPANEWRDGPQSPMPMIMEDSTPTSPVSLTRKPSSVYSDAPASLLGTQPNSSPSVENETLETMATSTIISELEVAVLPSAQDLLPPTEELEPGIVFTLLAPSKEEKAEDNTGQPQDIATDIEDQPELKEMRKTMRRENYEEGDGIVHMRTPSPSLPRFTSTLRHRPRRQSPAQPSDEKLDHAIARGAARAAFTHLTQDQEEPQTESQPLPIKEPMSSDRMRTVPVPVSASAWFKRTTMSDRRLPRGAEAKAKAAAEPDGHRDDDQGQELARLETLARASKQTVTKEGGGQDGVVWFRFRGSLGVGDVCREMVSWVIVILNMIARLVEAYWRVVRPVFDAESELRRRFQLAESTWGDCGVGVSAVVFLFGALSAGMWLVRGVVWFVRLVKTVGKGLAVVAGI</sequence>
<keyword evidence="2" id="KW-0812">Transmembrane</keyword>
<feature type="compositionally biased region" description="Polar residues" evidence="1">
    <location>
        <begin position="603"/>
        <end position="614"/>
    </location>
</feature>
<feature type="region of interest" description="Disordered" evidence="1">
    <location>
        <begin position="702"/>
        <end position="736"/>
    </location>
</feature>
<keyword evidence="2" id="KW-0472">Membrane</keyword>
<dbReference type="Proteomes" id="UP001302321">
    <property type="component" value="Unassembled WGS sequence"/>
</dbReference>
<feature type="compositionally biased region" description="Basic and acidic residues" evidence="1">
    <location>
        <begin position="796"/>
        <end position="822"/>
    </location>
</feature>
<protein>
    <submittedName>
        <fullName evidence="3">Uncharacterized protein</fullName>
    </submittedName>
</protein>
<name>A0AAN6W2Y3_9PEZI</name>
<evidence type="ECO:0000313" key="4">
    <source>
        <dbReference type="Proteomes" id="UP001302321"/>
    </source>
</evidence>
<comment type="caution">
    <text evidence="3">The sequence shown here is derived from an EMBL/GenBank/DDBJ whole genome shotgun (WGS) entry which is preliminary data.</text>
</comment>
<feature type="region of interest" description="Disordered" evidence="1">
    <location>
        <begin position="753"/>
        <end position="781"/>
    </location>
</feature>
<feature type="region of interest" description="Disordered" evidence="1">
    <location>
        <begin position="796"/>
        <end position="824"/>
    </location>
</feature>
<feature type="compositionally biased region" description="Basic and acidic residues" evidence="1">
    <location>
        <begin position="20"/>
        <end position="30"/>
    </location>
</feature>
<feature type="compositionally biased region" description="Low complexity" evidence="1">
    <location>
        <begin position="79"/>
        <end position="91"/>
    </location>
</feature>